<organism evidence="1 2">
    <name type="scientific">Amycolatopsis iheyensis</name>
    <dbReference type="NCBI Taxonomy" id="2945988"/>
    <lineage>
        <taxon>Bacteria</taxon>
        <taxon>Bacillati</taxon>
        <taxon>Actinomycetota</taxon>
        <taxon>Actinomycetes</taxon>
        <taxon>Pseudonocardiales</taxon>
        <taxon>Pseudonocardiaceae</taxon>
        <taxon>Amycolatopsis</taxon>
    </lineage>
</organism>
<dbReference type="EMBL" id="JAMXQV010000008">
    <property type="protein sequence ID" value="MCR6484448.1"/>
    <property type="molecule type" value="Genomic_DNA"/>
</dbReference>
<evidence type="ECO:0000313" key="2">
    <source>
        <dbReference type="Proteomes" id="UP001144096"/>
    </source>
</evidence>
<reference evidence="1" key="1">
    <citation type="submission" date="2022-06" db="EMBL/GenBank/DDBJ databases">
        <title>Amycolatopsis iheyaensis sp. nov., a new species of the genus Amycolatopsis isolated from soil in Iheya island, Japan.</title>
        <authorList>
            <person name="Ngamcharungchit C."/>
            <person name="Kanto H."/>
            <person name="Take A."/>
            <person name="Intra B."/>
            <person name="Matsumoto A."/>
            <person name="Panbangred W."/>
            <person name="Inahashi Y."/>
        </authorList>
    </citation>
    <scope>NUCLEOTIDE SEQUENCE</scope>
    <source>
        <strain evidence="1">OK19-0408</strain>
    </source>
</reference>
<dbReference type="Proteomes" id="UP001144096">
    <property type="component" value="Unassembled WGS sequence"/>
</dbReference>
<keyword evidence="2" id="KW-1185">Reference proteome</keyword>
<protein>
    <submittedName>
        <fullName evidence="1">Uncharacterized protein</fullName>
    </submittedName>
</protein>
<accession>A0A9X2SJV3</accession>
<name>A0A9X2SJV3_9PSEU</name>
<dbReference type="RefSeq" id="WP_257921076.1">
    <property type="nucleotide sequence ID" value="NZ_JAMXQV010000008.1"/>
</dbReference>
<comment type="caution">
    <text evidence="1">The sequence shown here is derived from an EMBL/GenBank/DDBJ whole genome shotgun (WGS) entry which is preliminary data.</text>
</comment>
<proteinExistence type="predicted"/>
<gene>
    <name evidence="1" type="ORF">M8542_16615</name>
</gene>
<sequence length="140" mass="14570">MPGVVRRAGFRVLGVVALIALLGFGLHLSRPAEPVLVPAGPSLVDVPARGSDRQWELSGARVGDDGTGFFTGEITVTNRADRARTGLFRLTLSVGGTKVADLFGQVRSAVAPEETVVVELGLGGGFVPGPYAVEFHEAFA</sequence>
<evidence type="ECO:0000313" key="1">
    <source>
        <dbReference type="EMBL" id="MCR6484448.1"/>
    </source>
</evidence>
<dbReference type="AlphaFoldDB" id="A0A9X2SJV3"/>